<organism evidence="2 3">
    <name type="scientific">Corynebacterium urealyticum</name>
    <dbReference type="NCBI Taxonomy" id="43771"/>
    <lineage>
        <taxon>Bacteria</taxon>
        <taxon>Bacillati</taxon>
        <taxon>Actinomycetota</taxon>
        <taxon>Actinomycetes</taxon>
        <taxon>Mycobacteriales</taxon>
        <taxon>Corynebacteriaceae</taxon>
        <taxon>Corynebacterium</taxon>
    </lineage>
</organism>
<comment type="caution">
    <text evidence="2">The sequence shown here is derived from an EMBL/GenBank/DDBJ whole genome shotgun (WGS) entry which is preliminary data.</text>
</comment>
<dbReference type="SUPFAM" id="SSF53067">
    <property type="entry name" value="Actin-like ATPase domain"/>
    <property type="match status" value="1"/>
</dbReference>
<dbReference type="InterPro" id="IPR043129">
    <property type="entry name" value="ATPase_NBD"/>
</dbReference>
<dbReference type="InterPro" id="IPR049874">
    <property type="entry name" value="ROK_cs"/>
</dbReference>
<sequence>MHNQEAPAEHPQLTIGMDIGGTNLRAAVIDADGTIVDLEKLPTPSEAPALEDTIVRVVDTLRTRHPQIGAVGLAIAGFLAPDLRTVRFAPHLPWEDVDVVARLENRIKLPIVVEHDANAAAIGEHHRGVAQGVGTWALFAIGTGVGGALMHNGELYRGSFGTAPEFGHITVVPGGRSCPCGKRGCLERYCSGSALQLAAHDRIAERAYPESVLFTRFHRQPEEISGRHIVKAARDGDKLGLEILRDVGEWLGRGLAMVQDILDPELIVLGGGVSADADLFLETARAEMAKNIVGQGRRPLARVVPAELGGDAGMIGVALLAAQALD</sequence>
<evidence type="ECO:0000313" key="3">
    <source>
        <dbReference type="Proteomes" id="UP000324726"/>
    </source>
</evidence>
<reference evidence="2 3" key="1">
    <citation type="submission" date="2019-08" db="EMBL/GenBank/DDBJ databases">
        <title>Draft genome of C. urealyticum strain VH4248.</title>
        <authorList>
            <person name="Navas J."/>
        </authorList>
    </citation>
    <scope>NUCLEOTIDE SEQUENCE [LARGE SCALE GENOMIC DNA]</scope>
    <source>
        <strain evidence="2 3">VH4248</strain>
    </source>
</reference>
<accession>A0A5D4FW61</accession>
<evidence type="ECO:0000313" key="2">
    <source>
        <dbReference type="EMBL" id="TYR20317.1"/>
    </source>
</evidence>
<dbReference type="Proteomes" id="UP000324726">
    <property type="component" value="Unassembled WGS sequence"/>
</dbReference>
<dbReference type="PROSITE" id="PS01125">
    <property type="entry name" value="ROK"/>
    <property type="match status" value="1"/>
</dbReference>
<name>A0A5D4FW61_9CORY</name>
<dbReference type="RefSeq" id="WP_148812097.1">
    <property type="nucleotide sequence ID" value="NZ_VSZI01000001.1"/>
</dbReference>
<dbReference type="Gene3D" id="3.30.420.40">
    <property type="match status" value="2"/>
</dbReference>
<dbReference type="AlphaFoldDB" id="A0A5D4FW61"/>
<dbReference type="Pfam" id="PF00480">
    <property type="entry name" value="ROK"/>
    <property type="match status" value="1"/>
</dbReference>
<evidence type="ECO:0000256" key="1">
    <source>
        <dbReference type="ARBA" id="ARBA00006479"/>
    </source>
</evidence>
<dbReference type="CDD" id="cd24061">
    <property type="entry name" value="ASKHA_NBD_ROK_SgGLK-like"/>
    <property type="match status" value="1"/>
</dbReference>
<dbReference type="EMBL" id="VSZI01000001">
    <property type="protein sequence ID" value="TYR20317.1"/>
    <property type="molecule type" value="Genomic_DNA"/>
</dbReference>
<dbReference type="InterPro" id="IPR000600">
    <property type="entry name" value="ROK"/>
</dbReference>
<dbReference type="PANTHER" id="PTHR18964">
    <property type="entry name" value="ROK (REPRESSOR, ORF, KINASE) FAMILY"/>
    <property type="match status" value="1"/>
</dbReference>
<comment type="similarity">
    <text evidence="1">Belongs to the ROK (NagC/XylR) family.</text>
</comment>
<dbReference type="PANTHER" id="PTHR18964:SF173">
    <property type="entry name" value="GLUCOKINASE"/>
    <property type="match status" value="1"/>
</dbReference>
<proteinExistence type="inferred from homology"/>
<protein>
    <submittedName>
        <fullName evidence="2">ROK family protein</fullName>
    </submittedName>
</protein>
<gene>
    <name evidence="2" type="ORF">FYJ87_04940</name>
</gene>